<dbReference type="Proteomes" id="UP001151760">
    <property type="component" value="Unassembled WGS sequence"/>
</dbReference>
<dbReference type="PANTHER" id="PTHR42648">
    <property type="entry name" value="TRANSPOSASE, PUTATIVE-RELATED"/>
    <property type="match status" value="1"/>
</dbReference>
<comment type="caution">
    <text evidence="2">The sequence shown here is derived from an EMBL/GenBank/DDBJ whole genome shotgun (WGS) entry which is preliminary data.</text>
</comment>
<reference evidence="2" key="2">
    <citation type="submission" date="2022-01" db="EMBL/GenBank/DDBJ databases">
        <authorList>
            <person name="Yamashiro T."/>
            <person name="Shiraishi A."/>
            <person name="Satake H."/>
            <person name="Nakayama K."/>
        </authorList>
    </citation>
    <scope>NUCLEOTIDE SEQUENCE</scope>
</reference>
<organism evidence="2 3">
    <name type="scientific">Tanacetum coccineum</name>
    <dbReference type="NCBI Taxonomy" id="301880"/>
    <lineage>
        <taxon>Eukaryota</taxon>
        <taxon>Viridiplantae</taxon>
        <taxon>Streptophyta</taxon>
        <taxon>Embryophyta</taxon>
        <taxon>Tracheophyta</taxon>
        <taxon>Spermatophyta</taxon>
        <taxon>Magnoliopsida</taxon>
        <taxon>eudicotyledons</taxon>
        <taxon>Gunneridae</taxon>
        <taxon>Pentapetalae</taxon>
        <taxon>asterids</taxon>
        <taxon>campanulids</taxon>
        <taxon>Asterales</taxon>
        <taxon>Asteraceae</taxon>
        <taxon>Asteroideae</taxon>
        <taxon>Anthemideae</taxon>
        <taxon>Anthemidinae</taxon>
        <taxon>Tanacetum</taxon>
    </lineage>
</organism>
<protein>
    <submittedName>
        <fullName evidence="2">Retrovirus-related pol polyprotein from transposon TNT 1-94</fullName>
    </submittedName>
</protein>
<dbReference type="EMBL" id="BQNB010009336">
    <property type="protein sequence ID" value="GJS62091.1"/>
    <property type="molecule type" value="Genomic_DNA"/>
</dbReference>
<dbReference type="Gene3D" id="3.30.420.10">
    <property type="entry name" value="Ribonuclease H-like superfamily/Ribonuclease H"/>
    <property type="match status" value="1"/>
</dbReference>
<accession>A0ABQ4XA80</accession>
<dbReference type="SUPFAM" id="SSF53098">
    <property type="entry name" value="Ribonuclease H-like"/>
    <property type="match status" value="1"/>
</dbReference>
<feature type="compositionally biased region" description="Acidic residues" evidence="1">
    <location>
        <begin position="77"/>
        <end position="88"/>
    </location>
</feature>
<evidence type="ECO:0000256" key="1">
    <source>
        <dbReference type="SAM" id="MobiDB-lite"/>
    </source>
</evidence>
<feature type="region of interest" description="Disordered" evidence="1">
    <location>
        <begin position="1"/>
        <end position="21"/>
    </location>
</feature>
<evidence type="ECO:0000313" key="3">
    <source>
        <dbReference type="Proteomes" id="UP001151760"/>
    </source>
</evidence>
<reference evidence="2" key="1">
    <citation type="journal article" date="2022" name="Int. J. Mol. Sci.">
        <title>Draft Genome of Tanacetum Coccineum: Genomic Comparison of Closely Related Tanacetum-Family Plants.</title>
        <authorList>
            <person name="Yamashiro T."/>
            <person name="Shiraishi A."/>
            <person name="Nakayama K."/>
            <person name="Satake H."/>
        </authorList>
    </citation>
    <scope>NUCLEOTIDE SEQUENCE</scope>
</reference>
<dbReference type="InterPro" id="IPR039537">
    <property type="entry name" value="Retrotran_Ty1/copia-like"/>
</dbReference>
<gene>
    <name evidence="2" type="ORF">Tco_0656875</name>
</gene>
<keyword evidence="3" id="KW-1185">Reference proteome</keyword>
<feature type="region of interest" description="Disordered" evidence="1">
    <location>
        <begin position="73"/>
        <end position="96"/>
    </location>
</feature>
<dbReference type="InterPro" id="IPR036397">
    <property type="entry name" value="RNaseH_sf"/>
</dbReference>
<name>A0ABQ4XA80_9ASTR</name>
<dbReference type="PANTHER" id="PTHR42648:SF27">
    <property type="entry name" value="RNA-DIRECTED DNA POLYMERASE"/>
    <property type="match status" value="1"/>
</dbReference>
<evidence type="ECO:0000313" key="2">
    <source>
        <dbReference type="EMBL" id="GJS62091.1"/>
    </source>
</evidence>
<proteinExistence type="predicted"/>
<sequence length="251" mass="28437">MDHGIISHRTPPYTPQHNGVSESRNQTLLDMVRSMMSQTTLPKSFWDYAIKSAAHILNMVPTKKVDKTLYESTSLDHEEDDQEIDEPQSDINPIRGLGEPANYKAALLDPESDKWLNAMNVEMQSMKDNEVWELVDLPPPPLVINGSSKRKPTWMEQYTPIKLNPGEVHWTAIKNILKYLPNTKDMFLVYGDAEYIAAFDTSKEAVWIRKFIYGLGVVPTIEEPINMYCDNTGAIAIAKDHGVTKGARIFT</sequence>
<dbReference type="InterPro" id="IPR012337">
    <property type="entry name" value="RNaseH-like_sf"/>
</dbReference>